<feature type="compositionally biased region" description="Polar residues" evidence="6">
    <location>
        <begin position="68"/>
        <end position="82"/>
    </location>
</feature>
<dbReference type="PANTHER" id="PTHR43289">
    <property type="entry name" value="MITOGEN-ACTIVATED PROTEIN KINASE KINASE KINASE 20-RELATED"/>
    <property type="match status" value="1"/>
</dbReference>
<protein>
    <submittedName>
        <fullName evidence="8">Serine/threonine protein kinase</fullName>
    </submittedName>
</protein>
<dbReference type="Proteomes" id="UP000709959">
    <property type="component" value="Unassembled WGS sequence"/>
</dbReference>
<feature type="binding site" evidence="5">
    <location>
        <position position="141"/>
    </location>
    <ligand>
        <name>ATP</name>
        <dbReference type="ChEBI" id="CHEBI:30616"/>
    </ligand>
</feature>
<gene>
    <name evidence="8" type="ORF">IPN91_15380</name>
</gene>
<sequence length="1022" mass="111646">MSTAGERALALAVACGLLEPEEARDTDLDALVAAGRLSGEERQRLLQDLADLEEVEASHWSMEVTAQTPLPSEGNATDTEPSGPSAGHSDPARRFRRGSVFQARTLARWARFQNLELLGEGGMGRIFKAMDPSLHRVVALKLLRREDPDLLQRFLQEAQLQARVDHPNVCRVYEVGEWRGQPYIAMQYLSGATLQKAAPTLPLEALLRHMVDICEGVHAAHRVGLVHRDLKPANLMIDHLEDGSTRACVLDFGLARGTESRGLTQTGRIIGTVAYMSPEQARGEAALLDRRSDVYSLGATLQALLTGSPPFPGEGLECLSRIVMDDPVPLRSGLPTLPADLETVVLTCLQKDPRRRYATARALGEDLQRILDGEPIQARAATRLEKAAHWARKHTVLVAATAAVVLSMAIFGGFAVRERLRSRIQTAHAQRFAQAAERIEALARYLKLSPPHDLGPELRDLEGRVALLDAEVRAEGSSAEAPGQYALGRARLALGQPERAQEHLERARALGFDTLELRSALGRALLELHQKALDEAWRIGPDEARKEAVGRLQAGATTRIEPLLRSGATASLIPLAYLEGQAAWVAGRWEEAIAKARLAQEQAPWFYEARLLEAQALLSWGLPKSGPERNGILAEAHRSAQAALAAAPCDLQALGLAGRIGVMRYGLFVADPAQGRAIHAGVEGLVATLRILEPKGPRAAILEASLLTTEAVNAQVTGRPGAAPLKRALALLAPLLEAPDPSFEVLEGAMRAESYAVKFPELGDPVPWLDRALAHGRQAFALRPSHSGLADELTRVSIWRLGRGTQRGEAPWEVFEAALQVLLRALDREPEAKSTRELLGYLWGERAEYERTHGLDPRPSLEQSMRSFEAVLRQGPSFRSHYGLANAALMRGQWETVHRHTGAAASLERADQAYRQARLLAPFHSDLVANLVEVALWKGVAAGIGTIEGKRALDEGEAQFQEGLKRFSRLPTLWLRGAQLAEARGQTWEAKARIQRAFTLDPHNPEIRRPLQAIQTGNQPQG</sequence>
<dbReference type="InterPro" id="IPR000719">
    <property type="entry name" value="Prot_kinase_dom"/>
</dbReference>
<accession>A0A936K6P0</accession>
<dbReference type="InterPro" id="IPR017441">
    <property type="entry name" value="Protein_kinase_ATP_BS"/>
</dbReference>
<dbReference type="EMBL" id="JADKCH010000033">
    <property type="protein sequence ID" value="MBK8573963.1"/>
    <property type="molecule type" value="Genomic_DNA"/>
</dbReference>
<evidence type="ECO:0000256" key="4">
    <source>
        <dbReference type="ARBA" id="ARBA00022840"/>
    </source>
</evidence>
<comment type="caution">
    <text evidence="8">The sequence shown here is derived from an EMBL/GenBank/DDBJ whole genome shotgun (WGS) entry which is preliminary data.</text>
</comment>
<dbReference type="InterPro" id="IPR011009">
    <property type="entry name" value="Kinase-like_dom_sf"/>
</dbReference>
<evidence type="ECO:0000256" key="6">
    <source>
        <dbReference type="SAM" id="MobiDB-lite"/>
    </source>
</evidence>
<keyword evidence="2 5" id="KW-0547">Nucleotide-binding</keyword>
<organism evidence="8 9">
    <name type="scientific">Candidatus Geothrix odensensis</name>
    <dbReference type="NCBI Taxonomy" id="2954440"/>
    <lineage>
        <taxon>Bacteria</taxon>
        <taxon>Pseudomonadati</taxon>
        <taxon>Acidobacteriota</taxon>
        <taxon>Holophagae</taxon>
        <taxon>Holophagales</taxon>
        <taxon>Holophagaceae</taxon>
        <taxon>Geothrix</taxon>
    </lineage>
</organism>
<evidence type="ECO:0000313" key="8">
    <source>
        <dbReference type="EMBL" id="MBK8573963.1"/>
    </source>
</evidence>
<keyword evidence="1" id="KW-0808">Transferase</keyword>
<keyword evidence="4 5" id="KW-0067">ATP-binding</keyword>
<dbReference type="CDD" id="cd14014">
    <property type="entry name" value="STKc_PknB_like"/>
    <property type="match status" value="1"/>
</dbReference>
<reference evidence="8 9" key="1">
    <citation type="submission" date="2020-10" db="EMBL/GenBank/DDBJ databases">
        <title>Connecting structure to function with the recovery of over 1000 high-quality activated sludge metagenome-assembled genomes encoding full-length rRNA genes using long-read sequencing.</title>
        <authorList>
            <person name="Singleton C.M."/>
            <person name="Petriglieri F."/>
            <person name="Kristensen J.M."/>
            <person name="Kirkegaard R.H."/>
            <person name="Michaelsen T.Y."/>
            <person name="Andersen M.H."/>
            <person name="Karst S.M."/>
            <person name="Dueholm M.S."/>
            <person name="Nielsen P.H."/>
            <person name="Albertsen M."/>
        </authorList>
    </citation>
    <scope>NUCLEOTIDE SEQUENCE [LARGE SCALE GENOMIC DNA]</scope>
    <source>
        <strain evidence="8">OdNE_18-Q3-R46-58_MAXAC.008</strain>
    </source>
</reference>
<dbReference type="GO" id="GO:0005524">
    <property type="term" value="F:ATP binding"/>
    <property type="evidence" value="ECO:0007669"/>
    <property type="project" value="UniProtKB-UniRule"/>
</dbReference>
<proteinExistence type="predicted"/>
<dbReference type="SUPFAM" id="SSF56112">
    <property type="entry name" value="Protein kinase-like (PK-like)"/>
    <property type="match status" value="1"/>
</dbReference>
<feature type="region of interest" description="Disordered" evidence="6">
    <location>
        <begin position="68"/>
        <end position="94"/>
    </location>
</feature>
<dbReference type="AlphaFoldDB" id="A0A936K6P0"/>
<keyword evidence="3 8" id="KW-0418">Kinase</keyword>
<evidence type="ECO:0000256" key="2">
    <source>
        <dbReference type="ARBA" id="ARBA00022741"/>
    </source>
</evidence>
<feature type="domain" description="Protein kinase" evidence="7">
    <location>
        <begin position="112"/>
        <end position="371"/>
    </location>
</feature>
<dbReference type="PROSITE" id="PS00108">
    <property type="entry name" value="PROTEIN_KINASE_ST"/>
    <property type="match status" value="1"/>
</dbReference>
<dbReference type="Gene3D" id="1.25.40.10">
    <property type="entry name" value="Tetratricopeptide repeat domain"/>
    <property type="match status" value="2"/>
</dbReference>
<dbReference type="InterPro" id="IPR011990">
    <property type="entry name" value="TPR-like_helical_dom_sf"/>
</dbReference>
<dbReference type="Pfam" id="PF00069">
    <property type="entry name" value="Pkinase"/>
    <property type="match status" value="1"/>
</dbReference>
<evidence type="ECO:0000256" key="1">
    <source>
        <dbReference type="ARBA" id="ARBA00022679"/>
    </source>
</evidence>
<dbReference type="SMART" id="SM00220">
    <property type="entry name" value="S_TKc"/>
    <property type="match status" value="1"/>
</dbReference>
<evidence type="ECO:0000259" key="7">
    <source>
        <dbReference type="PROSITE" id="PS50011"/>
    </source>
</evidence>
<dbReference type="SUPFAM" id="SSF48452">
    <property type="entry name" value="TPR-like"/>
    <property type="match status" value="2"/>
</dbReference>
<evidence type="ECO:0000256" key="5">
    <source>
        <dbReference type="PROSITE-ProRule" id="PRU10141"/>
    </source>
</evidence>
<evidence type="ECO:0000256" key="3">
    <source>
        <dbReference type="ARBA" id="ARBA00022777"/>
    </source>
</evidence>
<dbReference type="PROSITE" id="PS50011">
    <property type="entry name" value="PROTEIN_KINASE_DOM"/>
    <property type="match status" value="1"/>
</dbReference>
<dbReference type="PANTHER" id="PTHR43289:SF34">
    <property type="entry name" value="SERINE_THREONINE-PROTEIN KINASE YBDM-RELATED"/>
    <property type="match status" value="1"/>
</dbReference>
<name>A0A936K6P0_9BACT</name>
<dbReference type="Gene3D" id="3.30.200.20">
    <property type="entry name" value="Phosphorylase Kinase, domain 1"/>
    <property type="match status" value="1"/>
</dbReference>
<dbReference type="PROSITE" id="PS00107">
    <property type="entry name" value="PROTEIN_KINASE_ATP"/>
    <property type="match status" value="1"/>
</dbReference>
<keyword evidence="8" id="KW-0723">Serine/threonine-protein kinase</keyword>
<dbReference type="GO" id="GO:0004674">
    <property type="term" value="F:protein serine/threonine kinase activity"/>
    <property type="evidence" value="ECO:0007669"/>
    <property type="project" value="UniProtKB-KW"/>
</dbReference>
<dbReference type="InterPro" id="IPR008271">
    <property type="entry name" value="Ser/Thr_kinase_AS"/>
</dbReference>
<dbReference type="Gene3D" id="1.10.510.10">
    <property type="entry name" value="Transferase(Phosphotransferase) domain 1"/>
    <property type="match status" value="1"/>
</dbReference>
<evidence type="ECO:0000313" key="9">
    <source>
        <dbReference type="Proteomes" id="UP000709959"/>
    </source>
</evidence>